<feature type="compositionally biased region" description="Polar residues" evidence="6">
    <location>
        <begin position="843"/>
        <end position="860"/>
    </location>
</feature>
<evidence type="ECO:0000256" key="2">
    <source>
        <dbReference type="ARBA" id="ARBA00022512"/>
    </source>
</evidence>
<evidence type="ECO:0000256" key="1">
    <source>
        <dbReference type="ARBA" id="ARBA00004168"/>
    </source>
</evidence>
<protein>
    <submittedName>
        <fullName evidence="9">LPXTG-motif cell wall-anchored protein</fullName>
    </submittedName>
</protein>
<keyword evidence="3" id="KW-0964">Secreted</keyword>
<dbReference type="RefSeq" id="WP_290259486.1">
    <property type="nucleotide sequence ID" value="NZ_CP047209.1"/>
</dbReference>
<feature type="domain" description="Gram-positive cocci surface proteins LPxTG" evidence="8">
    <location>
        <begin position="879"/>
        <end position="912"/>
    </location>
</feature>
<evidence type="ECO:0000259" key="8">
    <source>
        <dbReference type="PROSITE" id="PS50847"/>
    </source>
</evidence>
<evidence type="ECO:0000256" key="3">
    <source>
        <dbReference type="ARBA" id="ARBA00022525"/>
    </source>
</evidence>
<keyword evidence="5" id="KW-0572">Peptidoglycan-anchor</keyword>
<evidence type="ECO:0000256" key="6">
    <source>
        <dbReference type="SAM" id="MobiDB-lite"/>
    </source>
</evidence>
<dbReference type="InterPro" id="IPR019931">
    <property type="entry name" value="LPXTG_anchor"/>
</dbReference>
<name>A0ABU2B8W6_9CORY</name>
<feature type="transmembrane region" description="Helical" evidence="7">
    <location>
        <begin position="884"/>
        <end position="904"/>
    </location>
</feature>
<keyword evidence="7" id="KW-0812">Transmembrane</keyword>
<keyword evidence="10" id="KW-1185">Reference proteome</keyword>
<dbReference type="InterPro" id="IPR046022">
    <property type="entry name" value="DUF5979"/>
</dbReference>
<sequence length="912" mass="97010">MSTTTASNQSFFKLFIALVGSIALVASGILVAQISHAPLAHAAQCKGRWNNLTWKDGPSINNGVFTSRNGFAIATFDWEADANAQKGDTIELELPQQLTTAEQAPFNLYDEANGNVIVARGSWSGKKLTITVSEFADQKFNVRGKAEVALKWDHSKITPSVGFDGDLQFTGCNSNGTLKGKIGPLGPGGSTHDNQKVGTYSGWNQDAQGYVTQWSIGVSAVDTNNQPISVTDTAPDGWKFICDGTKNGGYSPVAVQTFVNRQPVVHQVMTSDGNVQAGTYYNVTGVAHEALPQGHGFYFHCTPEKITVNFNYGIHPSVGPIIQVKAVSPQRPTPGSVITNTAEIGGKPYVGQVFIPRQGGSGTGETGGFTVKKLVQGVSTEKEFNFHYECHPKAGSTPAAKTGDVKVKHNQVVHVGDLDKGLTCTITETDASVDGLNPTTRWTVDGMPTESVSIETRHKHESAIDVVAVNRFAPPVTPPVTPSAIPSATPPAPEPKVGGFKVKKEITGNAAEKFTNHTFTFTYTCGDKTGELTITGAGEAQGPQDIPVGTICTISEKEVAVSEGINWVHTIAPSASVTISETDPQSVTVTNTFTKAEPKTGTFKVKKEITGNASADFSNRVFTFDYTCGDKTGELTITGAGEAQGPQDIPVGTQCTIVERPVTDLNAHAWTATYQPTDGITITEGQQPTLTVTNTFTKPEPKTGNFTVKKELTGNAAENFNNHTFTFTYTCGAQTGELKITGAGEIPGPGNIPAGTECTVVEKQITVPAGVTWTHNINPTQPVTIRENETALVKVTNTFTTTPPAPGSSDNGRWWIFLISIPLLGGLISPLLPLLSSTPTPTQNVLAETPQAHSQHTQPQKGLPKTPQPAPHTQPKKGLANTGANTSIILFWALISMLLGLTFITTRKKKQH</sequence>
<dbReference type="Proteomes" id="UP001183619">
    <property type="component" value="Unassembled WGS sequence"/>
</dbReference>
<dbReference type="EMBL" id="JAVDYF010000001">
    <property type="protein sequence ID" value="MDR7355059.1"/>
    <property type="molecule type" value="Genomic_DNA"/>
</dbReference>
<dbReference type="SUPFAM" id="SSF49401">
    <property type="entry name" value="Bacterial adhesins"/>
    <property type="match status" value="1"/>
</dbReference>
<dbReference type="InterPro" id="IPR041171">
    <property type="entry name" value="SDR_Ig"/>
</dbReference>
<dbReference type="Pfam" id="PF17961">
    <property type="entry name" value="Big_8"/>
    <property type="match status" value="1"/>
</dbReference>
<dbReference type="PROSITE" id="PS50847">
    <property type="entry name" value="GRAM_POS_ANCHORING"/>
    <property type="match status" value="1"/>
</dbReference>
<dbReference type="Gene3D" id="2.60.40.1140">
    <property type="entry name" value="Collagen-binding surface protein Cna, B-type domain"/>
    <property type="match status" value="1"/>
</dbReference>
<evidence type="ECO:0000313" key="9">
    <source>
        <dbReference type="EMBL" id="MDR7355059.1"/>
    </source>
</evidence>
<organism evidence="9 10">
    <name type="scientific">Corynebacterium felinum</name>
    <dbReference type="NCBI Taxonomy" id="131318"/>
    <lineage>
        <taxon>Bacteria</taxon>
        <taxon>Bacillati</taxon>
        <taxon>Actinomycetota</taxon>
        <taxon>Actinomycetes</taxon>
        <taxon>Mycobacteriales</taxon>
        <taxon>Corynebacteriaceae</taxon>
        <taxon>Corynebacterium</taxon>
    </lineage>
</organism>
<dbReference type="InterPro" id="IPR008966">
    <property type="entry name" value="Adhesion_dom_sf"/>
</dbReference>
<evidence type="ECO:0000256" key="5">
    <source>
        <dbReference type="ARBA" id="ARBA00023088"/>
    </source>
</evidence>
<evidence type="ECO:0000256" key="7">
    <source>
        <dbReference type="SAM" id="Phobius"/>
    </source>
</evidence>
<keyword evidence="7" id="KW-1133">Transmembrane helix</keyword>
<evidence type="ECO:0000256" key="4">
    <source>
        <dbReference type="ARBA" id="ARBA00022729"/>
    </source>
</evidence>
<comment type="subcellular location">
    <subcellularLocation>
        <location evidence="1">Secreted</location>
        <location evidence="1">Cell wall</location>
        <topology evidence="1">Peptidoglycan-anchor</topology>
    </subcellularLocation>
</comment>
<reference evidence="9 10" key="1">
    <citation type="submission" date="2023-07" db="EMBL/GenBank/DDBJ databases">
        <title>Sequencing the genomes of 1000 actinobacteria strains.</title>
        <authorList>
            <person name="Klenk H.-P."/>
        </authorList>
    </citation>
    <scope>NUCLEOTIDE SEQUENCE [LARGE SCALE GENOMIC DNA]</scope>
    <source>
        <strain evidence="9 10">DSM 44508</strain>
    </source>
</reference>
<keyword evidence="4" id="KW-0732">Signal</keyword>
<feature type="region of interest" description="Disordered" evidence="6">
    <location>
        <begin position="842"/>
        <end position="880"/>
    </location>
</feature>
<accession>A0ABU2B8W6</accession>
<dbReference type="InterPro" id="IPR011252">
    <property type="entry name" value="Fibrogen-bd_dom1"/>
</dbReference>
<evidence type="ECO:0000313" key="10">
    <source>
        <dbReference type="Proteomes" id="UP001183619"/>
    </source>
</evidence>
<dbReference type="Gene3D" id="2.60.40.1280">
    <property type="match status" value="1"/>
</dbReference>
<proteinExistence type="predicted"/>
<feature type="transmembrane region" description="Helical" evidence="7">
    <location>
        <begin position="814"/>
        <end position="835"/>
    </location>
</feature>
<keyword evidence="2" id="KW-0134">Cell wall</keyword>
<keyword evidence="7" id="KW-0472">Membrane</keyword>
<dbReference type="Pfam" id="PF19407">
    <property type="entry name" value="DUF5979"/>
    <property type="match status" value="4"/>
</dbReference>
<comment type="caution">
    <text evidence="9">The sequence shown here is derived from an EMBL/GenBank/DDBJ whole genome shotgun (WGS) entry which is preliminary data.</text>
</comment>
<gene>
    <name evidence="9" type="ORF">J2S37_001597</name>
</gene>
<dbReference type="NCBIfam" id="TIGR01167">
    <property type="entry name" value="LPXTG_anchor"/>
    <property type="match status" value="1"/>
</dbReference>